<protein>
    <recommendedName>
        <fullName evidence="1">MATH domain-containing protein</fullName>
    </recommendedName>
</protein>
<name>A0AAV5DHN2_ELECO</name>
<feature type="domain" description="MATH" evidence="1">
    <location>
        <begin position="14"/>
        <end position="151"/>
    </location>
</feature>
<dbReference type="PROSITE" id="PS50144">
    <property type="entry name" value="MATH"/>
    <property type="match status" value="1"/>
</dbReference>
<dbReference type="Proteomes" id="UP001054889">
    <property type="component" value="Unassembled WGS sequence"/>
</dbReference>
<evidence type="ECO:0000313" key="3">
    <source>
        <dbReference type="Proteomes" id="UP001054889"/>
    </source>
</evidence>
<dbReference type="PANTHER" id="PTHR26379:SF506">
    <property type="entry name" value="BTB DOMAIN-CONTAINING PROTEIN"/>
    <property type="match status" value="1"/>
</dbReference>
<sequence>MAAPTTTTPPPRSTKTLTIDVLSYSEMKKNLANGKCVESDAVIAGGHSWRIRFYPNGRSVNTTGVATVFLRMDNTAAAGAGDDVHVEFKFTLQELGGGGGPPLFVSSTFTRAFSSRKTKMFALRLTRFVSHEDTGKSVFAMYDRYTIRCDLAVLPPPVKTEAAAG</sequence>
<dbReference type="PANTHER" id="PTHR26379">
    <property type="entry name" value="BTB/POZ AND MATH DOMAIN-CONTAINING PROTEIN 1"/>
    <property type="match status" value="1"/>
</dbReference>
<dbReference type="AlphaFoldDB" id="A0AAV5DHN2"/>
<proteinExistence type="predicted"/>
<keyword evidence="3" id="KW-1185">Reference proteome</keyword>
<dbReference type="EMBL" id="BQKI01000017">
    <property type="protein sequence ID" value="GJN10329.1"/>
    <property type="molecule type" value="Genomic_DNA"/>
</dbReference>
<dbReference type="CDD" id="cd00121">
    <property type="entry name" value="MATH"/>
    <property type="match status" value="1"/>
</dbReference>
<accession>A0AAV5DHN2</accession>
<evidence type="ECO:0000313" key="2">
    <source>
        <dbReference type="EMBL" id="GJN10329.1"/>
    </source>
</evidence>
<gene>
    <name evidence="2" type="primary">ga28415</name>
    <name evidence="2" type="ORF">PR202_ga28415</name>
</gene>
<reference evidence="2" key="2">
    <citation type="submission" date="2021-12" db="EMBL/GenBank/DDBJ databases">
        <title>Resequencing data analysis of finger millet.</title>
        <authorList>
            <person name="Hatakeyama M."/>
            <person name="Aluri S."/>
            <person name="Balachadran M.T."/>
            <person name="Sivarajan S.R."/>
            <person name="Poveda L."/>
            <person name="Shimizu-Inatsugi R."/>
            <person name="Schlapbach R."/>
            <person name="Sreeman S.M."/>
            <person name="Shimizu K.K."/>
        </authorList>
    </citation>
    <scope>NUCLEOTIDE SEQUENCE</scope>
</reference>
<dbReference type="InterPro" id="IPR008974">
    <property type="entry name" value="TRAF-like"/>
</dbReference>
<comment type="caution">
    <text evidence="2">The sequence shown here is derived from an EMBL/GenBank/DDBJ whole genome shotgun (WGS) entry which is preliminary data.</text>
</comment>
<evidence type="ECO:0000259" key="1">
    <source>
        <dbReference type="PROSITE" id="PS50144"/>
    </source>
</evidence>
<dbReference type="SUPFAM" id="SSF49599">
    <property type="entry name" value="TRAF domain-like"/>
    <property type="match status" value="1"/>
</dbReference>
<organism evidence="2 3">
    <name type="scientific">Eleusine coracana subsp. coracana</name>
    <dbReference type="NCBI Taxonomy" id="191504"/>
    <lineage>
        <taxon>Eukaryota</taxon>
        <taxon>Viridiplantae</taxon>
        <taxon>Streptophyta</taxon>
        <taxon>Embryophyta</taxon>
        <taxon>Tracheophyta</taxon>
        <taxon>Spermatophyta</taxon>
        <taxon>Magnoliopsida</taxon>
        <taxon>Liliopsida</taxon>
        <taxon>Poales</taxon>
        <taxon>Poaceae</taxon>
        <taxon>PACMAD clade</taxon>
        <taxon>Chloridoideae</taxon>
        <taxon>Cynodonteae</taxon>
        <taxon>Eleusininae</taxon>
        <taxon>Eleusine</taxon>
    </lineage>
</organism>
<dbReference type="GO" id="GO:0016567">
    <property type="term" value="P:protein ubiquitination"/>
    <property type="evidence" value="ECO:0007669"/>
    <property type="project" value="InterPro"/>
</dbReference>
<dbReference type="InterPro" id="IPR045005">
    <property type="entry name" value="BPM1-6"/>
</dbReference>
<dbReference type="Pfam" id="PF22486">
    <property type="entry name" value="MATH_2"/>
    <property type="match status" value="1"/>
</dbReference>
<reference evidence="2" key="1">
    <citation type="journal article" date="2018" name="DNA Res.">
        <title>Multiple hybrid de novo genome assembly of finger millet, an orphan allotetraploid crop.</title>
        <authorList>
            <person name="Hatakeyama M."/>
            <person name="Aluri S."/>
            <person name="Balachadran M.T."/>
            <person name="Sivarajan S.R."/>
            <person name="Patrignani A."/>
            <person name="Gruter S."/>
            <person name="Poveda L."/>
            <person name="Shimizu-Inatsugi R."/>
            <person name="Baeten J."/>
            <person name="Francoijs K.J."/>
            <person name="Nataraja K.N."/>
            <person name="Reddy Y.A.N."/>
            <person name="Phadnis S."/>
            <person name="Ravikumar R.L."/>
            <person name="Schlapbach R."/>
            <person name="Sreeman S.M."/>
            <person name="Shimizu K.K."/>
        </authorList>
    </citation>
    <scope>NUCLEOTIDE SEQUENCE</scope>
</reference>
<dbReference type="InterPro" id="IPR002083">
    <property type="entry name" value="MATH/TRAF_dom"/>
</dbReference>
<dbReference type="Gene3D" id="2.60.210.10">
    <property type="entry name" value="Apoptosis, Tumor Necrosis Factor Receptor Associated Protein 2, Chain A"/>
    <property type="match status" value="1"/>
</dbReference>